<dbReference type="AlphaFoldDB" id="A0A4E9E4U3"/>
<proteinExistence type="predicted"/>
<protein>
    <submittedName>
        <fullName evidence="2">Uncharacterized protein</fullName>
    </submittedName>
</protein>
<organism evidence="2">
    <name type="scientific">Gibberella zeae</name>
    <name type="common">Wheat head blight fungus</name>
    <name type="synonym">Fusarium graminearum</name>
    <dbReference type="NCBI Taxonomy" id="5518"/>
    <lineage>
        <taxon>Eukaryota</taxon>
        <taxon>Fungi</taxon>
        <taxon>Dikarya</taxon>
        <taxon>Ascomycota</taxon>
        <taxon>Pezizomycotina</taxon>
        <taxon>Sordariomycetes</taxon>
        <taxon>Hypocreomycetidae</taxon>
        <taxon>Hypocreales</taxon>
        <taxon>Nectriaceae</taxon>
        <taxon>Fusarium</taxon>
    </lineage>
</organism>
<sequence>MSAVGKKPARITKYHKVSTVAIWTCISQSGMPQSASRSKKEQPDVSSVYATSRDRTLDIVITSDTLYH</sequence>
<gene>
    <name evidence="2" type="ORF">FUG_LOCUS386955</name>
</gene>
<accession>A0A4E9E4U3</accession>
<feature type="region of interest" description="Disordered" evidence="1">
    <location>
        <begin position="30"/>
        <end position="49"/>
    </location>
</feature>
<evidence type="ECO:0000256" key="1">
    <source>
        <dbReference type="SAM" id="MobiDB-lite"/>
    </source>
</evidence>
<evidence type="ECO:0000313" key="2">
    <source>
        <dbReference type="EMBL" id="VIO60137.1"/>
    </source>
</evidence>
<reference evidence="2" key="1">
    <citation type="submission" date="2019-04" db="EMBL/GenBank/DDBJ databases">
        <authorList>
            <person name="Melise S."/>
            <person name="Noan J."/>
            <person name="Okalmin O."/>
        </authorList>
    </citation>
    <scope>NUCLEOTIDE SEQUENCE</scope>
    <source>
        <strain evidence="2">FN9</strain>
    </source>
</reference>
<name>A0A4E9E4U3_GIBZA</name>
<dbReference type="EMBL" id="CAAKMV010000142">
    <property type="protein sequence ID" value="VIO60137.1"/>
    <property type="molecule type" value="Genomic_DNA"/>
</dbReference>